<feature type="active site" description="Proton acceptor" evidence="10">
    <location>
        <position position="124"/>
    </location>
</feature>
<comment type="similarity">
    <text evidence="2 13">Belongs to the FAH family.</text>
</comment>
<keyword evidence="17" id="KW-1185">Reference proteome</keyword>
<accession>A0A319DIQ3</accession>
<evidence type="ECO:0000256" key="13">
    <source>
        <dbReference type="RuleBase" id="RU366008"/>
    </source>
</evidence>
<dbReference type="UniPathway" id="UPA00139">
    <property type="reaction ID" value="UER00341"/>
</dbReference>
<dbReference type="InterPro" id="IPR036462">
    <property type="entry name" value="Fumarylacetoacetase_N_sf"/>
</dbReference>
<gene>
    <name evidence="16" type="ORF">BO71DRAFT_448001</name>
</gene>
<feature type="binding site" evidence="12">
    <location>
        <position position="117"/>
    </location>
    <ligand>
        <name>Ca(2+)</name>
        <dbReference type="ChEBI" id="CHEBI:29108"/>
    </ligand>
</feature>
<evidence type="ECO:0000313" key="16">
    <source>
        <dbReference type="EMBL" id="PYH97415.1"/>
    </source>
</evidence>
<evidence type="ECO:0000256" key="12">
    <source>
        <dbReference type="PIRSR" id="PIRSR605959-3"/>
    </source>
</evidence>
<dbReference type="SUPFAM" id="SSF63433">
    <property type="entry name" value="Fumarylacetoacetate hydrolase, FAH, N-terminal domain"/>
    <property type="match status" value="1"/>
</dbReference>
<keyword evidence="8 13" id="KW-0828">Tyrosine catabolism</keyword>
<feature type="binding site" evidence="12">
    <location>
        <position position="231"/>
    </location>
    <ligand>
        <name>Mg(2+)</name>
        <dbReference type="ChEBI" id="CHEBI:18420"/>
    </ligand>
</feature>
<evidence type="ECO:0000259" key="15">
    <source>
        <dbReference type="Pfam" id="PF09298"/>
    </source>
</evidence>
<keyword evidence="7 12" id="KW-0460">Magnesium</keyword>
<name>A0A319DIQ3_9EURO</name>
<evidence type="ECO:0000256" key="11">
    <source>
        <dbReference type="PIRSR" id="PIRSR605959-2"/>
    </source>
</evidence>
<dbReference type="PANTHER" id="PTHR43069">
    <property type="entry name" value="FUMARYLACETOACETASE"/>
    <property type="match status" value="1"/>
</dbReference>
<keyword evidence="9 13" id="KW-0585">Phenylalanine catabolism</keyword>
<dbReference type="Gene3D" id="2.30.30.230">
    <property type="entry name" value="Fumarylacetoacetase, N-terminal domain"/>
    <property type="match status" value="1"/>
</dbReference>
<comment type="pathway">
    <text evidence="1 13">Amino-acid degradation; L-phenylalanine degradation; acetoacetate and fumarate from L-phenylalanine: step 6/6.</text>
</comment>
<feature type="binding site" evidence="11">
    <location>
        <position position="238"/>
    </location>
    <ligand>
        <name>substrate</name>
    </ligand>
</feature>
<dbReference type="InterPro" id="IPR015377">
    <property type="entry name" value="Fumarylacetoacetase_N"/>
</dbReference>
<dbReference type="InterPro" id="IPR036663">
    <property type="entry name" value="Fumarylacetoacetase_C_sf"/>
</dbReference>
<feature type="domain" description="Fumarylacetoacetase-like C-terminal" evidence="14">
    <location>
        <begin position="116"/>
        <end position="331"/>
    </location>
</feature>
<reference evidence="16 17" key="1">
    <citation type="submission" date="2018-02" db="EMBL/GenBank/DDBJ databases">
        <title>The genomes of Aspergillus section Nigri reveals drivers in fungal speciation.</title>
        <authorList>
            <consortium name="DOE Joint Genome Institute"/>
            <person name="Vesth T.C."/>
            <person name="Nybo J."/>
            <person name="Theobald S."/>
            <person name="Brandl J."/>
            <person name="Frisvad J.C."/>
            <person name="Nielsen K.F."/>
            <person name="Lyhne E.K."/>
            <person name="Kogle M.E."/>
            <person name="Kuo A."/>
            <person name="Riley R."/>
            <person name="Clum A."/>
            <person name="Nolan M."/>
            <person name="Lipzen A."/>
            <person name="Salamov A."/>
            <person name="Henrissat B."/>
            <person name="Wiebenga A."/>
            <person name="De vries R.P."/>
            <person name="Grigoriev I.V."/>
            <person name="Mortensen U.H."/>
            <person name="Andersen M.R."/>
            <person name="Baker S.E."/>
        </authorList>
    </citation>
    <scope>NUCLEOTIDE SEQUENCE [LARGE SCALE GENOMIC DNA]</scope>
    <source>
        <strain evidence="16 17">CBS 707.79</strain>
    </source>
</reference>
<comment type="catalytic activity">
    <reaction evidence="13">
        <text>4-fumarylacetoacetate + H2O = acetoacetate + fumarate + H(+)</text>
        <dbReference type="Rhea" id="RHEA:10244"/>
        <dbReference type="ChEBI" id="CHEBI:13705"/>
        <dbReference type="ChEBI" id="CHEBI:15377"/>
        <dbReference type="ChEBI" id="CHEBI:15378"/>
        <dbReference type="ChEBI" id="CHEBI:18034"/>
        <dbReference type="ChEBI" id="CHEBI:29806"/>
        <dbReference type="EC" id="3.7.1.2"/>
    </reaction>
</comment>
<sequence length="332" mass="36495">MTSPEYAHHFSIHNLPYGVASSPCHPTPQCATRLDNTIIFLADLQEANFFSSIPSLPANIFANPTLNPFASLPKETHADVRRALQSTIQQNALPPQSTAEISTVTMHLPISIPSFTDFSCSLTHNQNAGRIILNHETLPPAFFHFPIGYTGRASTIVVSGSPVTRPIGHIYDTLSPPEGNEKKKKVIFAPCRALDYELELGVVVGRPLSPGTRLKATDAEEYIFGLVVLNDWSARDIQGLEMIPLGPLNGKNFATTISPWIVTMDALRPFKVEGPQPRVSLPEHMQDPGKFNYDITVMEALGGEERKGETVVGRSNAKKMFWSVRQMCAHLA</sequence>
<dbReference type="GO" id="GO:0006572">
    <property type="term" value="P:L-tyrosine catabolic process"/>
    <property type="evidence" value="ECO:0007669"/>
    <property type="project" value="UniProtKB-UniRule"/>
</dbReference>
<dbReference type="Pfam" id="PF09298">
    <property type="entry name" value="FAA_hydrolase_N"/>
    <property type="match status" value="1"/>
</dbReference>
<dbReference type="Gene3D" id="3.90.850.10">
    <property type="entry name" value="Fumarylacetoacetase-like, C-terminal domain"/>
    <property type="match status" value="1"/>
</dbReference>
<evidence type="ECO:0000256" key="10">
    <source>
        <dbReference type="PIRSR" id="PIRSR605959-1"/>
    </source>
</evidence>
<keyword evidence="5 13" id="KW-0378">Hydrolase</keyword>
<dbReference type="EMBL" id="KZ825825">
    <property type="protein sequence ID" value="PYH97415.1"/>
    <property type="molecule type" value="Genomic_DNA"/>
</dbReference>
<dbReference type="PANTHER" id="PTHR43069:SF5">
    <property type="entry name" value="FUMARYLACETOACETASE"/>
    <property type="match status" value="1"/>
</dbReference>
<feature type="binding site" evidence="12">
    <location>
        <position position="231"/>
    </location>
    <ligand>
        <name>Ca(2+)</name>
        <dbReference type="ChEBI" id="CHEBI:29108"/>
    </ligand>
</feature>
<feature type="binding site" evidence="12">
    <location>
        <position position="197"/>
    </location>
    <ligand>
        <name>Ca(2+)</name>
        <dbReference type="ChEBI" id="CHEBI:29108"/>
    </ligand>
</feature>
<evidence type="ECO:0000313" key="17">
    <source>
        <dbReference type="Proteomes" id="UP000247810"/>
    </source>
</evidence>
<dbReference type="GO" id="GO:1902000">
    <property type="term" value="P:homogentisate catabolic process"/>
    <property type="evidence" value="ECO:0007669"/>
    <property type="project" value="TreeGrafter"/>
</dbReference>
<dbReference type="GO" id="GO:0004334">
    <property type="term" value="F:fumarylacetoacetase activity"/>
    <property type="evidence" value="ECO:0007669"/>
    <property type="project" value="UniProtKB-UniRule"/>
</dbReference>
<dbReference type="STRING" id="1448320.A0A319DIQ3"/>
<evidence type="ECO:0000256" key="3">
    <source>
        <dbReference type="ARBA" id="ARBA00012094"/>
    </source>
</evidence>
<dbReference type="Proteomes" id="UP000247810">
    <property type="component" value="Unassembled WGS sequence"/>
</dbReference>
<feature type="domain" description="Fumarylacetoacetase N-terminal" evidence="15">
    <location>
        <begin position="13"/>
        <end position="109"/>
    </location>
</feature>
<feature type="binding site" evidence="12">
    <location>
        <position position="251"/>
    </location>
    <ligand>
        <name>Mg(2+)</name>
        <dbReference type="ChEBI" id="CHEBI:18420"/>
    </ligand>
</feature>
<evidence type="ECO:0000256" key="5">
    <source>
        <dbReference type="ARBA" id="ARBA00022801"/>
    </source>
</evidence>
<proteinExistence type="inferred from homology"/>
<evidence type="ECO:0000259" key="14">
    <source>
        <dbReference type="Pfam" id="PF01557"/>
    </source>
</evidence>
<dbReference type="Pfam" id="PF01557">
    <property type="entry name" value="FAA_hydrolase"/>
    <property type="match status" value="1"/>
</dbReference>
<evidence type="ECO:0000256" key="1">
    <source>
        <dbReference type="ARBA" id="ARBA00004782"/>
    </source>
</evidence>
<feature type="binding site" evidence="12">
    <location>
        <position position="199"/>
    </location>
    <ligand>
        <name>Ca(2+)</name>
        <dbReference type="ChEBI" id="CHEBI:29108"/>
    </ligand>
</feature>
<dbReference type="OrthoDB" id="9971669at2759"/>
<keyword evidence="4 12" id="KW-0479">Metal-binding</keyword>
<protein>
    <recommendedName>
        <fullName evidence="3 13">Fumarylacetoacetase</fullName>
        <ecNumber evidence="3 13">3.7.1.2</ecNumber>
    </recommendedName>
    <alternativeName>
        <fullName evidence="13">Fumarylacetoacetate hydrolase</fullName>
    </alternativeName>
</protein>
<evidence type="ECO:0000256" key="8">
    <source>
        <dbReference type="ARBA" id="ARBA00022878"/>
    </source>
</evidence>
<dbReference type="EC" id="3.7.1.2" evidence="3 13"/>
<evidence type="ECO:0000256" key="4">
    <source>
        <dbReference type="ARBA" id="ARBA00022723"/>
    </source>
</evidence>
<evidence type="ECO:0000256" key="9">
    <source>
        <dbReference type="ARBA" id="ARBA00023232"/>
    </source>
</evidence>
<dbReference type="InterPro" id="IPR011234">
    <property type="entry name" value="Fumarylacetoacetase-like_C"/>
</dbReference>
<dbReference type="GO" id="GO:0006559">
    <property type="term" value="P:L-phenylalanine catabolic process"/>
    <property type="evidence" value="ECO:0007669"/>
    <property type="project" value="UniProtKB-UniRule"/>
</dbReference>
<dbReference type="VEuPathDB" id="FungiDB:BO71DRAFT_448001"/>
<comment type="cofactor">
    <cofactor evidence="13">
        <name>Mg(2+)</name>
        <dbReference type="ChEBI" id="CHEBI:18420"/>
    </cofactor>
    <cofactor evidence="13">
        <name>Ca(2+)</name>
        <dbReference type="ChEBI" id="CHEBI:29108"/>
    </cofactor>
</comment>
<dbReference type="GO" id="GO:0046872">
    <property type="term" value="F:metal ion binding"/>
    <property type="evidence" value="ECO:0007669"/>
    <property type="project" value="UniProtKB-UniRule"/>
</dbReference>
<dbReference type="SUPFAM" id="SSF56529">
    <property type="entry name" value="FAH"/>
    <property type="match status" value="1"/>
</dbReference>
<keyword evidence="6 12" id="KW-0106">Calcium</keyword>
<evidence type="ECO:0000256" key="2">
    <source>
        <dbReference type="ARBA" id="ARBA00010211"/>
    </source>
</evidence>
<dbReference type="AlphaFoldDB" id="A0A319DIQ3"/>
<evidence type="ECO:0000256" key="6">
    <source>
        <dbReference type="ARBA" id="ARBA00022837"/>
    </source>
</evidence>
<organism evidence="16 17">
    <name type="scientific">Aspergillus ellipticus CBS 707.79</name>
    <dbReference type="NCBI Taxonomy" id="1448320"/>
    <lineage>
        <taxon>Eukaryota</taxon>
        <taxon>Fungi</taxon>
        <taxon>Dikarya</taxon>
        <taxon>Ascomycota</taxon>
        <taxon>Pezizomycotina</taxon>
        <taxon>Eurotiomycetes</taxon>
        <taxon>Eurotiomycetidae</taxon>
        <taxon>Eurotiales</taxon>
        <taxon>Aspergillaceae</taxon>
        <taxon>Aspergillus</taxon>
        <taxon>Aspergillus subgen. Circumdati</taxon>
    </lineage>
</organism>
<feature type="binding site" evidence="12">
    <location>
        <position position="255"/>
    </location>
    <ligand>
        <name>Mg(2+)</name>
        <dbReference type="ChEBI" id="CHEBI:18420"/>
    </ligand>
</feature>
<feature type="non-terminal residue" evidence="16">
    <location>
        <position position="332"/>
    </location>
</feature>
<evidence type="ECO:0000256" key="7">
    <source>
        <dbReference type="ARBA" id="ARBA00022842"/>
    </source>
</evidence>
<dbReference type="InterPro" id="IPR005959">
    <property type="entry name" value="Fumarylacetoacetase"/>
</dbReference>